<keyword evidence="3" id="KW-0479">Metal-binding</keyword>
<dbReference type="NCBIfam" id="TIGR02481">
    <property type="entry name" value="hemeryth_dom"/>
    <property type="match status" value="1"/>
</dbReference>
<dbReference type="SUPFAM" id="SSF103039">
    <property type="entry name" value="CheC-like"/>
    <property type="match status" value="1"/>
</dbReference>
<dbReference type="Proteomes" id="UP000823868">
    <property type="component" value="Unassembled WGS sequence"/>
</dbReference>
<keyword evidence="4" id="KW-0408">Iron</keyword>
<organism evidence="7 8">
    <name type="scientific">Candidatus Flavonifractor merdigallinarum</name>
    <dbReference type="NCBI Taxonomy" id="2838589"/>
    <lineage>
        <taxon>Bacteria</taxon>
        <taxon>Bacillati</taxon>
        <taxon>Bacillota</taxon>
        <taxon>Clostridia</taxon>
        <taxon>Eubacteriales</taxon>
        <taxon>Oscillospiraceae</taxon>
        <taxon>Flavonifractor</taxon>
    </lineage>
</organism>
<dbReference type="Gene3D" id="1.20.120.50">
    <property type="entry name" value="Hemerythrin-like"/>
    <property type="match status" value="1"/>
</dbReference>
<sequence length="280" mass="31511">MMWKDSYRLGVERIDQQHMELFRMTEDLVNAVKEGASVEVYQKALGFLKEYVIYHFRDEEAYQASIQYSGLEAHKEEHRQFTQTVVNYEKRLTECGFDEKTMKDLAGTVTAWLIYHVVDTDQKIVTGETAAGEENHFEHYVDLFTHSTLDVLESMAGLDRTSVQMHTINPYQPEGDLVVQIQLVGDLSGEVVFGYSKELALHLLQTMTGMELTELDELVQSALCELANISCGNAATALTRRGLKCDIKPPVIDEHVHREESGSGIRVETASGCLGIGVLM</sequence>
<keyword evidence="2" id="KW-0145">Chemotaxis</keyword>
<dbReference type="InterPro" id="IPR012312">
    <property type="entry name" value="Hemerythrin-like"/>
</dbReference>
<dbReference type="Pfam" id="PF01814">
    <property type="entry name" value="Hemerythrin"/>
    <property type="match status" value="1"/>
</dbReference>
<dbReference type="Gene3D" id="3.40.1550.10">
    <property type="entry name" value="CheC-like"/>
    <property type="match status" value="1"/>
</dbReference>
<dbReference type="Pfam" id="PF13690">
    <property type="entry name" value="CheX"/>
    <property type="match status" value="1"/>
</dbReference>
<dbReference type="InterPro" id="IPR028051">
    <property type="entry name" value="CheX-like_dom"/>
</dbReference>
<proteinExistence type="inferred from homology"/>
<reference evidence="7" key="2">
    <citation type="submission" date="2021-04" db="EMBL/GenBank/DDBJ databases">
        <authorList>
            <person name="Gilroy R."/>
        </authorList>
    </citation>
    <scope>NUCLEOTIDE SEQUENCE</scope>
    <source>
        <strain evidence="7">ChiBcec16_6824</strain>
    </source>
</reference>
<dbReference type="EMBL" id="DXDX01000218">
    <property type="protein sequence ID" value="HIY22633.1"/>
    <property type="molecule type" value="Genomic_DNA"/>
</dbReference>
<dbReference type="InterPro" id="IPR050669">
    <property type="entry name" value="Hemerythrin"/>
</dbReference>
<feature type="domain" description="Chemotaxis phosphatase CheX-like" evidence="6">
    <location>
        <begin position="178"/>
        <end position="252"/>
    </location>
</feature>
<evidence type="ECO:0000256" key="3">
    <source>
        <dbReference type="ARBA" id="ARBA00022723"/>
    </source>
</evidence>
<evidence type="ECO:0000256" key="1">
    <source>
        <dbReference type="ARBA" id="ARBA00010587"/>
    </source>
</evidence>
<evidence type="ECO:0000256" key="2">
    <source>
        <dbReference type="ARBA" id="ARBA00022500"/>
    </source>
</evidence>
<dbReference type="InterPro" id="IPR028976">
    <property type="entry name" value="CheC-like_sf"/>
</dbReference>
<evidence type="ECO:0000256" key="4">
    <source>
        <dbReference type="ARBA" id="ARBA00023004"/>
    </source>
</evidence>
<dbReference type="GO" id="GO:0006935">
    <property type="term" value="P:chemotaxis"/>
    <property type="evidence" value="ECO:0007669"/>
    <property type="project" value="UniProtKB-KW"/>
</dbReference>
<dbReference type="PANTHER" id="PTHR37164">
    <property type="entry name" value="BACTERIOHEMERYTHRIN"/>
    <property type="match status" value="1"/>
</dbReference>
<evidence type="ECO:0000313" key="8">
    <source>
        <dbReference type="Proteomes" id="UP000823868"/>
    </source>
</evidence>
<dbReference type="InterPro" id="IPR012827">
    <property type="entry name" value="Hemerythrin_metal-bd"/>
</dbReference>
<comment type="caution">
    <text evidence="7">The sequence shown here is derived from an EMBL/GenBank/DDBJ whole genome shotgun (WGS) entry which is preliminary data.</text>
</comment>
<gene>
    <name evidence="7" type="ORF">H9841_12125</name>
</gene>
<dbReference type="AlphaFoldDB" id="A0A9D1YB73"/>
<dbReference type="GO" id="GO:0046872">
    <property type="term" value="F:metal ion binding"/>
    <property type="evidence" value="ECO:0007669"/>
    <property type="project" value="UniProtKB-KW"/>
</dbReference>
<dbReference type="SUPFAM" id="SSF47188">
    <property type="entry name" value="Hemerythrin-like"/>
    <property type="match status" value="1"/>
</dbReference>
<name>A0A9D1YB73_9FIRM</name>
<protein>
    <submittedName>
        <fullName evidence="7">Bacteriohemerythrin</fullName>
    </submittedName>
</protein>
<accession>A0A9D1YB73</accession>
<comment type="similarity">
    <text evidence="1">Belongs to the hemerythrin family.</text>
</comment>
<dbReference type="NCBIfam" id="NF033749">
    <property type="entry name" value="bact_hemeryth"/>
    <property type="match status" value="1"/>
</dbReference>
<reference evidence="7" key="1">
    <citation type="journal article" date="2021" name="PeerJ">
        <title>Extensive microbial diversity within the chicken gut microbiome revealed by metagenomics and culture.</title>
        <authorList>
            <person name="Gilroy R."/>
            <person name="Ravi A."/>
            <person name="Getino M."/>
            <person name="Pursley I."/>
            <person name="Horton D.L."/>
            <person name="Alikhan N.F."/>
            <person name="Baker D."/>
            <person name="Gharbi K."/>
            <person name="Hall N."/>
            <person name="Watson M."/>
            <person name="Adriaenssens E.M."/>
            <person name="Foster-Nyarko E."/>
            <person name="Jarju S."/>
            <person name="Secka A."/>
            <person name="Antonio M."/>
            <person name="Oren A."/>
            <person name="Chaudhuri R.R."/>
            <person name="La Ragione R."/>
            <person name="Hildebrand F."/>
            <person name="Pallen M.J."/>
        </authorList>
    </citation>
    <scope>NUCLEOTIDE SEQUENCE</scope>
    <source>
        <strain evidence="7">ChiBcec16_6824</strain>
    </source>
</reference>
<evidence type="ECO:0000259" key="5">
    <source>
        <dbReference type="Pfam" id="PF01814"/>
    </source>
</evidence>
<dbReference type="CDD" id="cd12107">
    <property type="entry name" value="Hemerythrin"/>
    <property type="match status" value="1"/>
</dbReference>
<dbReference type="PANTHER" id="PTHR37164:SF1">
    <property type="entry name" value="BACTERIOHEMERYTHRIN"/>
    <property type="match status" value="1"/>
</dbReference>
<evidence type="ECO:0000259" key="6">
    <source>
        <dbReference type="Pfam" id="PF13690"/>
    </source>
</evidence>
<evidence type="ECO:0000313" key="7">
    <source>
        <dbReference type="EMBL" id="HIY22633.1"/>
    </source>
</evidence>
<dbReference type="InterPro" id="IPR035938">
    <property type="entry name" value="Hemerythrin-like_sf"/>
</dbReference>
<dbReference type="CDD" id="cd17906">
    <property type="entry name" value="CheX"/>
    <property type="match status" value="1"/>
</dbReference>
<feature type="domain" description="Hemerythrin-like" evidence="5">
    <location>
        <begin position="10"/>
        <end position="124"/>
    </location>
</feature>